<evidence type="ECO:0000256" key="4">
    <source>
        <dbReference type="ARBA" id="ARBA00023004"/>
    </source>
</evidence>
<evidence type="ECO:0000313" key="9">
    <source>
        <dbReference type="Proteomes" id="UP000334019"/>
    </source>
</evidence>
<dbReference type="Gene3D" id="1.20.1440.230">
    <property type="entry name" value="NADH-ubiquinone oxidoreductase 51kDa subunit, iron-sulphur binding domain"/>
    <property type="match status" value="1"/>
</dbReference>
<dbReference type="PANTHER" id="PTHR43578">
    <property type="entry name" value="NADH-QUINONE OXIDOREDUCTASE SUBUNIT F"/>
    <property type="match status" value="1"/>
</dbReference>
<dbReference type="Pfam" id="PF01512">
    <property type="entry name" value="Complex1_51K"/>
    <property type="match status" value="1"/>
</dbReference>
<dbReference type="GO" id="GO:0051539">
    <property type="term" value="F:4 iron, 4 sulfur cluster binding"/>
    <property type="evidence" value="ECO:0007669"/>
    <property type="project" value="UniProtKB-KW"/>
</dbReference>
<dbReference type="Pfam" id="PF10531">
    <property type="entry name" value="SLBB"/>
    <property type="match status" value="1"/>
</dbReference>
<dbReference type="SMART" id="SM00928">
    <property type="entry name" value="NADH_4Fe-4S"/>
    <property type="match status" value="1"/>
</dbReference>
<proteinExistence type="inferred from homology"/>
<evidence type="ECO:0000259" key="7">
    <source>
        <dbReference type="SMART" id="SM00928"/>
    </source>
</evidence>
<dbReference type="PANTHER" id="PTHR43578:SF3">
    <property type="entry name" value="NADH-QUINONE OXIDOREDUCTASE SUBUNIT F"/>
    <property type="match status" value="1"/>
</dbReference>
<dbReference type="InterPro" id="IPR019575">
    <property type="entry name" value="Nuop51_4Fe4S-bd"/>
</dbReference>
<keyword evidence="5" id="KW-0411">Iron-sulfur</keyword>
<evidence type="ECO:0000256" key="6">
    <source>
        <dbReference type="SAM" id="MobiDB-lite"/>
    </source>
</evidence>
<dbReference type="SUPFAM" id="SSF142984">
    <property type="entry name" value="Nqo1 middle domain-like"/>
    <property type="match status" value="1"/>
</dbReference>
<name>A0A5Q2RI58_9ACTN</name>
<evidence type="ECO:0000313" key="8">
    <source>
        <dbReference type="EMBL" id="QGG94251.1"/>
    </source>
</evidence>
<dbReference type="InterPro" id="IPR019554">
    <property type="entry name" value="Soluble_ligand-bd"/>
</dbReference>
<evidence type="ECO:0000256" key="2">
    <source>
        <dbReference type="ARBA" id="ARBA00022485"/>
    </source>
</evidence>
<dbReference type="InterPro" id="IPR037225">
    <property type="entry name" value="Nuo51_FMN-bd_sf"/>
</dbReference>
<keyword evidence="4" id="KW-0408">Iron</keyword>
<dbReference type="SUPFAM" id="SSF140490">
    <property type="entry name" value="Nqo1C-terminal domain-like"/>
    <property type="match status" value="1"/>
</dbReference>
<evidence type="ECO:0000256" key="5">
    <source>
        <dbReference type="ARBA" id="ARBA00023014"/>
    </source>
</evidence>
<dbReference type="Proteomes" id="UP000334019">
    <property type="component" value="Chromosome"/>
</dbReference>
<dbReference type="RefSeq" id="WP_153758357.1">
    <property type="nucleotide sequence ID" value="NZ_CP045851.1"/>
</dbReference>
<protein>
    <recommendedName>
        <fullName evidence="7">NADH-ubiquinone oxidoreductase 51kDa subunit iron-sulphur binding domain-containing protein</fullName>
    </recommendedName>
</protein>
<evidence type="ECO:0000256" key="3">
    <source>
        <dbReference type="ARBA" id="ARBA00022723"/>
    </source>
</evidence>
<keyword evidence="3" id="KW-0479">Metal-binding</keyword>
<keyword evidence="2" id="KW-0004">4Fe-4S</keyword>
<reference evidence="8 9" key="1">
    <citation type="submission" date="2019-11" db="EMBL/GenBank/DDBJ databases">
        <authorList>
            <person name="He Y."/>
        </authorList>
    </citation>
    <scope>NUCLEOTIDE SEQUENCE [LARGE SCALE GENOMIC DNA]</scope>
    <source>
        <strain evidence="8 9">SCSIO 58843</strain>
    </source>
</reference>
<dbReference type="KEGG" id="atq:GH723_03565"/>
<feature type="domain" description="NADH-ubiquinone oxidoreductase 51kDa subunit iron-sulphur binding" evidence="7">
    <location>
        <begin position="334"/>
        <end position="379"/>
    </location>
</feature>
<dbReference type="InterPro" id="IPR037207">
    <property type="entry name" value="Nuop51_4Fe4S-bd_sf"/>
</dbReference>
<feature type="region of interest" description="Disordered" evidence="6">
    <location>
        <begin position="183"/>
        <end position="210"/>
    </location>
</feature>
<dbReference type="EMBL" id="CP045851">
    <property type="protein sequence ID" value="QGG94251.1"/>
    <property type="molecule type" value="Genomic_DNA"/>
</dbReference>
<dbReference type="Pfam" id="PF10589">
    <property type="entry name" value="NADH_4Fe-4S"/>
    <property type="match status" value="1"/>
</dbReference>
<sequence length="482" mass="50616">MAAVTRVLDPEPVTSLEAYVERGGGAGLEAALRMGGLAVIEELDAAGLRGRGGAGFPTGTKWRTVVENRDPTVAVTVVVNAAEGEPGSFKDRMLLRRNPYRVLEGALIAASVVDADRVVVATKASFTGERDAMEAAMREVEAAGWAPDMALSVVGGPGEYLFGEETALLEVLAGRGPFPRVAPPYRRGIDPTDDTSAEAELTGPSGPGTGDPALVNNAETMAHVAMILAEGPDWFREVGTADSPGTVVCTISGDVERSGVVEVAMGTPLSEVIALVAGDPRKGRRWSAALSGVASSVLPAELFATPLTYEDMAAAGSGLGAAGFIVLDDGTDLVALAEGVSRFLSIESCGQCLPCKLDGTTITRLLERVRTGRADETALLALDDRLNTVTRGARCTLAEQHQRVVTSALELFPDQVQRALDRDPDDEEGRVDPYFIAPIVDIVDGEAILDDAHARKQPDWSFDAVDSGQLPVDRIRVARSGS</sequence>
<evidence type="ECO:0000256" key="1">
    <source>
        <dbReference type="ARBA" id="ARBA00007523"/>
    </source>
</evidence>
<gene>
    <name evidence="8" type="ORF">GH723_03565</name>
</gene>
<dbReference type="Gene3D" id="3.10.20.600">
    <property type="match status" value="1"/>
</dbReference>
<dbReference type="InterPro" id="IPR011538">
    <property type="entry name" value="Nuo51_FMN-bd"/>
</dbReference>
<comment type="similarity">
    <text evidence="1">Belongs to the complex I 51 kDa subunit family.</text>
</comment>
<keyword evidence="9" id="KW-1185">Reference proteome</keyword>
<organism evidence="8 9">
    <name type="scientific">Actinomarinicola tropica</name>
    <dbReference type="NCBI Taxonomy" id="2789776"/>
    <lineage>
        <taxon>Bacteria</taxon>
        <taxon>Bacillati</taxon>
        <taxon>Actinomycetota</taxon>
        <taxon>Acidimicrobiia</taxon>
        <taxon>Acidimicrobiales</taxon>
        <taxon>Iamiaceae</taxon>
        <taxon>Actinomarinicola</taxon>
    </lineage>
</organism>
<dbReference type="AlphaFoldDB" id="A0A5Q2RI58"/>
<dbReference type="SUPFAM" id="SSF142019">
    <property type="entry name" value="Nqo1 FMN-binding domain-like"/>
    <property type="match status" value="1"/>
</dbReference>
<accession>A0A5Q2RI58</accession>
<dbReference type="Gene3D" id="3.40.50.11540">
    <property type="entry name" value="NADH-ubiquinone oxidoreductase 51kDa subunit"/>
    <property type="match status" value="1"/>
</dbReference>
<dbReference type="GO" id="GO:0046872">
    <property type="term" value="F:metal ion binding"/>
    <property type="evidence" value="ECO:0007669"/>
    <property type="project" value="UniProtKB-KW"/>
</dbReference>